<gene>
    <name evidence="2" type="ORF">D9O36_16550</name>
</gene>
<protein>
    <submittedName>
        <fullName evidence="2">Uncharacterized protein</fullName>
    </submittedName>
</protein>
<sequence>MGLKILLEKKYKGLDYYSVFTLNQTNVFTLLLTTRKKLQKQLSSRELSQEQKTDVNKWVR</sequence>
<accession>A0A7X2ZW37</accession>
<reference evidence="2 3" key="1">
    <citation type="journal article" date="2019" name="Mar. Drugs">
        <title>Comparative Genomics and CAZyme Genome Repertoires of Marine Zobellia amurskyensis KMM 3526(T) and Zobellia laminariae KMM 3676(T).</title>
        <authorList>
            <person name="Chernysheva N."/>
            <person name="Bystritskaya E."/>
            <person name="Stenkova A."/>
            <person name="Golovkin I."/>
            <person name="Nedashkovskaya O."/>
            <person name="Isaeva M."/>
        </authorList>
    </citation>
    <scope>NUCLEOTIDE SEQUENCE [LARGE SCALE GENOMIC DNA]</scope>
    <source>
        <strain evidence="2 3">KMM 3526</strain>
    </source>
</reference>
<dbReference type="AlphaFoldDB" id="A0A7X2ZW37"/>
<feature type="region of interest" description="Disordered" evidence="1">
    <location>
        <begin position="41"/>
        <end position="60"/>
    </location>
</feature>
<keyword evidence="3" id="KW-1185">Reference proteome</keyword>
<organism evidence="2 3">
    <name type="scientific">Zobellia amurskyensis</name>
    <dbReference type="NCBI Taxonomy" id="248905"/>
    <lineage>
        <taxon>Bacteria</taxon>
        <taxon>Pseudomonadati</taxon>
        <taxon>Bacteroidota</taxon>
        <taxon>Flavobacteriia</taxon>
        <taxon>Flavobacteriales</taxon>
        <taxon>Flavobacteriaceae</taxon>
        <taxon>Zobellia</taxon>
    </lineage>
</organism>
<evidence type="ECO:0000256" key="1">
    <source>
        <dbReference type="SAM" id="MobiDB-lite"/>
    </source>
</evidence>
<proteinExistence type="predicted"/>
<feature type="compositionally biased region" description="Basic and acidic residues" evidence="1">
    <location>
        <begin position="47"/>
        <end position="60"/>
    </location>
</feature>
<evidence type="ECO:0000313" key="3">
    <source>
        <dbReference type="Proteomes" id="UP000540519"/>
    </source>
</evidence>
<evidence type="ECO:0000313" key="2">
    <source>
        <dbReference type="EMBL" id="MUH37462.1"/>
    </source>
</evidence>
<comment type="caution">
    <text evidence="2">The sequence shown here is derived from an EMBL/GenBank/DDBJ whole genome shotgun (WGS) entry which is preliminary data.</text>
</comment>
<name>A0A7X2ZW37_9FLAO</name>
<dbReference type="Proteomes" id="UP000540519">
    <property type="component" value="Unassembled WGS sequence"/>
</dbReference>
<dbReference type="EMBL" id="RCNR01000041">
    <property type="protein sequence ID" value="MUH37462.1"/>
    <property type="molecule type" value="Genomic_DNA"/>
</dbReference>